<feature type="compositionally biased region" description="Basic and acidic residues" evidence="1">
    <location>
        <begin position="423"/>
        <end position="439"/>
    </location>
</feature>
<accession>A0A2J6T2U0</accession>
<feature type="compositionally biased region" description="Low complexity" evidence="1">
    <location>
        <begin position="810"/>
        <end position="820"/>
    </location>
</feature>
<feature type="compositionally biased region" description="Low complexity" evidence="1">
    <location>
        <begin position="607"/>
        <end position="621"/>
    </location>
</feature>
<protein>
    <recommendedName>
        <fullName evidence="2">DUF3824 domain-containing protein</fullName>
    </recommendedName>
</protein>
<feature type="domain" description="DUF3824" evidence="2">
    <location>
        <begin position="472"/>
        <end position="556"/>
    </location>
</feature>
<feature type="compositionally biased region" description="Basic and acidic residues" evidence="1">
    <location>
        <begin position="135"/>
        <end position="151"/>
    </location>
</feature>
<keyword evidence="4" id="KW-1185">Reference proteome</keyword>
<feature type="compositionally biased region" description="Basic and acidic residues" evidence="1">
    <location>
        <begin position="948"/>
        <end position="960"/>
    </location>
</feature>
<reference evidence="3 4" key="1">
    <citation type="submission" date="2016-04" db="EMBL/GenBank/DDBJ databases">
        <title>A degradative enzymes factory behind the ericoid mycorrhizal symbiosis.</title>
        <authorList>
            <consortium name="DOE Joint Genome Institute"/>
            <person name="Martino E."/>
            <person name="Morin E."/>
            <person name="Grelet G."/>
            <person name="Kuo A."/>
            <person name="Kohler A."/>
            <person name="Daghino S."/>
            <person name="Barry K."/>
            <person name="Choi C."/>
            <person name="Cichocki N."/>
            <person name="Clum A."/>
            <person name="Copeland A."/>
            <person name="Hainaut M."/>
            <person name="Haridas S."/>
            <person name="Labutti K."/>
            <person name="Lindquist E."/>
            <person name="Lipzen A."/>
            <person name="Khouja H.-R."/>
            <person name="Murat C."/>
            <person name="Ohm R."/>
            <person name="Olson A."/>
            <person name="Spatafora J."/>
            <person name="Veneault-Fourrey C."/>
            <person name="Henrissat B."/>
            <person name="Grigoriev I."/>
            <person name="Martin F."/>
            <person name="Perotto S."/>
        </authorList>
    </citation>
    <scope>NUCLEOTIDE SEQUENCE [LARGE SCALE GENOMIC DNA]</scope>
    <source>
        <strain evidence="3 4">E</strain>
    </source>
</reference>
<feature type="compositionally biased region" description="Low complexity" evidence="1">
    <location>
        <begin position="933"/>
        <end position="943"/>
    </location>
</feature>
<feature type="region of interest" description="Disordered" evidence="1">
    <location>
        <begin position="386"/>
        <end position="478"/>
    </location>
</feature>
<feature type="region of interest" description="Disordered" evidence="1">
    <location>
        <begin position="1"/>
        <end position="115"/>
    </location>
</feature>
<gene>
    <name evidence="3" type="ORF">K444DRAFT_654324</name>
</gene>
<dbReference type="PANTHER" id="PTHR35487:SF1">
    <property type="entry name" value="DUF3824 DOMAIN-CONTAINING PROTEIN"/>
    <property type="match status" value="1"/>
</dbReference>
<feature type="region of interest" description="Disordered" evidence="1">
    <location>
        <begin position="499"/>
        <end position="539"/>
    </location>
</feature>
<feature type="region of interest" description="Disordered" evidence="1">
    <location>
        <begin position="567"/>
        <end position="984"/>
    </location>
</feature>
<feature type="compositionally biased region" description="Basic and acidic residues" evidence="1">
    <location>
        <begin position="892"/>
        <end position="902"/>
    </location>
</feature>
<sequence>MPEITRERVVYRGDRDRERDRDSDSDSDRSTFSRREPGGGGGGGYRTVQRYRVTPSRVEPVEDERRTSRTTLEPLREPLRDERSERTRTVVYERDRREPERGWERDFGRESERDVRGTDLRIEKRVTTERRDEPYELERYQRETEYYDRPDPAPQPIVIRQRAPEAQKIIINEAPAPPPIYLPQPAPREEGFQVIRRREEVQELARPEPRRPVEDEYYYRRDVREVGGPRRSDEDFALTAAAGPLAVAAYHDRREIRPRDSVSDRSYSDEEDVVVRKRIIKKERSRSPDSHHKRHLAEGALAGAGAAALLANHRDKQGNGPEHRGRQVVGGAALGALGAEVLTRARSRYRDRHDDESRSRSSSRHSHRKIKTGLALAAAGLAAAAAAKYVSNRKANKEEAGRGRSRTRSVSRRRYSDDDDFHDEDRGGRSRSRHADPKHRASQMAKAGAATAAVAGIVEHFRNKSKKRDGSRSKSRIRTGAEIAAAGLAGAGVAGLYENRKAKEDRETEEVEARRERRRSRSRARSVGTYSDPGVDPELGMVQYGTEPVYTHPGYYDPALAAGAGAAYGATREHRPHSGRRRHSSESSSERGGTRKKSRSRSRVRDIAGAAAGTAAAAIGINQYRKRKEKKEAEREKERRRYEEDESPTEHYYDRDYRDEDYSPSPPHASGGSYYPDNNQFPPPPTGQFTQQPMNTQLPVHPADAAPIPPYNPADYAGQPAPAAHNPYPYPEGTGDNVSAERSRPRPPSAATAATAVASGALPYFPPPPTAPMQDEHVPQDQVHDQHDHDHNRDAEEAHPRVIYTPPTPSTASPSPVSSPNLHPARASNKSVNFAPLSPSSSRRLAKIHKNAPHSHAPYDSSDPATLAPPQSNYNTQFREPAEGDEEDDDESRDHVYDAEQPRRRRRRRRNSDPSSDRPLQTRKHRRSHHNASRSPSPENSSSDVEILPDRFDKEGRPLDRYGMPFRTRNRGPGAGPEEGVGPEMVERFTREIGDVIEGKKSWVALLRDVVQGGPSPNASSDDLRGGGKRRR</sequence>
<dbReference type="RefSeq" id="XP_024734248.1">
    <property type="nucleotide sequence ID" value="XM_024885936.1"/>
</dbReference>
<evidence type="ECO:0000313" key="4">
    <source>
        <dbReference type="Proteomes" id="UP000235371"/>
    </source>
</evidence>
<name>A0A2J6T2U0_9HELO</name>
<proteinExistence type="predicted"/>
<dbReference type="EMBL" id="KZ613847">
    <property type="protein sequence ID" value="PMD57344.1"/>
    <property type="molecule type" value="Genomic_DNA"/>
</dbReference>
<dbReference type="AlphaFoldDB" id="A0A2J6T2U0"/>
<feature type="compositionally biased region" description="Basic residues" evidence="1">
    <location>
        <begin position="403"/>
        <end position="413"/>
    </location>
</feature>
<evidence type="ECO:0000259" key="2">
    <source>
        <dbReference type="Pfam" id="PF12868"/>
    </source>
</evidence>
<organism evidence="3 4">
    <name type="scientific">Hyaloscypha bicolor E</name>
    <dbReference type="NCBI Taxonomy" id="1095630"/>
    <lineage>
        <taxon>Eukaryota</taxon>
        <taxon>Fungi</taxon>
        <taxon>Dikarya</taxon>
        <taxon>Ascomycota</taxon>
        <taxon>Pezizomycotina</taxon>
        <taxon>Leotiomycetes</taxon>
        <taxon>Helotiales</taxon>
        <taxon>Hyaloscyphaceae</taxon>
        <taxon>Hyaloscypha</taxon>
        <taxon>Hyaloscypha bicolor</taxon>
    </lineage>
</organism>
<dbReference type="Pfam" id="PF12868">
    <property type="entry name" value="DUF3824"/>
    <property type="match status" value="2"/>
</dbReference>
<feature type="domain" description="DUF3824" evidence="2">
    <location>
        <begin position="599"/>
        <end position="744"/>
    </location>
</feature>
<feature type="region of interest" description="Disordered" evidence="1">
    <location>
        <begin position="279"/>
        <end position="371"/>
    </location>
</feature>
<evidence type="ECO:0000313" key="3">
    <source>
        <dbReference type="EMBL" id="PMD57344.1"/>
    </source>
</evidence>
<dbReference type="STRING" id="1095630.A0A2J6T2U0"/>
<feature type="compositionally biased region" description="Basic residues" evidence="1">
    <location>
        <begin position="361"/>
        <end position="371"/>
    </location>
</feature>
<dbReference type="Proteomes" id="UP000235371">
    <property type="component" value="Unassembled WGS sequence"/>
</dbReference>
<dbReference type="GeneID" id="36594013"/>
<evidence type="ECO:0000256" key="1">
    <source>
        <dbReference type="SAM" id="MobiDB-lite"/>
    </source>
</evidence>
<dbReference type="InterPro" id="IPR024436">
    <property type="entry name" value="DUF3824"/>
</dbReference>
<feature type="compositionally biased region" description="Basic residues" evidence="1">
    <location>
        <begin position="574"/>
        <end position="583"/>
    </location>
</feature>
<feature type="compositionally biased region" description="Polar residues" evidence="1">
    <location>
        <begin position="869"/>
        <end position="878"/>
    </location>
</feature>
<feature type="compositionally biased region" description="Basic and acidic residues" evidence="1">
    <location>
        <begin position="774"/>
        <end position="800"/>
    </location>
</feature>
<dbReference type="InParanoid" id="A0A2J6T2U0"/>
<feature type="compositionally biased region" description="Basic and acidic residues" evidence="1">
    <location>
        <begin position="499"/>
        <end position="515"/>
    </location>
</feature>
<feature type="compositionally biased region" description="Low complexity" evidence="1">
    <location>
        <begin position="329"/>
        <end position="342"/>
    </location>
</feature>
<feature type="compositionally biased region" description="Basic residues" evidence="1">
    <location>
        <begin position="921"/>
        <end position="932"/>
    </location>
</feature>
<feature type="compositionally biased region" description="Low complexity" evidence="1">
    <location>
        <begin position="442"/>
        <end position="455"/>
    </location>
</feature>
<feature type="compositionally biased region" description="Basic and acidic residues" evidence="1">
    <location>
        <begin position="584"/>
        <end position="593"/>
    </location>
</feature>
<feature type="compositionally biased region" description="Basic and acidic residues" evidence="1">
    <location>
        <begin position="312"/>
        <end position="325"/>
    </location>
</feature>
<feature type="compositionally biased region" description="Basic and acidic residues" evidence="1">
    <location>
        <begin position="1"/>
        <end position="37"/>
    </location>
</feature>
<feature type="compositionally biased region" description="Basic and acidic residues" evidence="1">
    <location>
        <begin position="74"/>
        <end position="115"/>
    </location>
</feature>
<feature type="compositionally biased region" description="Low complexity" evidence="1">
    <location>
        <begin position="749"/>
        <end position="759"/>
    </location>
</feature>
<dbReference type="PANTHER" id="PTHR35487">
    <property type="entry name" value="DUF3824 DOMAIN-CONTAINING PROTEIN"/>
    <property type="match status" value="1"/>
</dbReference>
<dbReference type="OrthoDB" id="3561737at2759"/>
<feature type="compositionally biased region" description="Polar residues" evidence="1">
    <location>
        <begin position="828"/>
        <end position="843"/>
    </location>
</feature>
<feature type="region of interest" description="Disordered" evidence="1">
    <location>
        <begin position="1010"/>
        <end position="1032"/>
    </location>
</feature>
<feature type="compositionally biased region" description="Low complexity" evidence="1">
    <location>
        <begin position="298"/>
        <end position="311"/>
    </location>
</feature>
<feature type="compositionally biased region" description="Basic residues" evidence="1">
    <location>
        <begin position="844"/>
        <end position="853"/>
    </location>
</feature>
<feature type="compositionally biased region" description="Basic and acidic residues" evidence="1">
    <location>
        <begin position="630"/>
        <end position="661"/>
    </location>
</feature>
<feature type="compositionally biased region" description="Basic residues" evidence="1">
    <location>
        <begin position="463"/>
        <end position="477"/>
    </location>
</feature>
<feature type="region of interest" description="Disordered" evidence="1">
    <location>
        <begin position="135"/>
        <end position="155"/>
    </location>
</feature>